<sequence length="72" mass="7953">MGARRSPISSRSSSAASLFFGTPTRTNYPSLTPQSASSPIPKRFYSTRKSLYTNELGMFQKVNLVGSRSDFQ</sequence>
<protein>
    <submittedName>
        <fullName evidence="1">Uncharacterized protein</fullName>
    </submittedName>
</protein>
<proteinExistence type="predicted"/>
<name>A0ACC0LKH9_RHOML</name>
<evidence type="ECO:0000313" key="2">
    <source>
        <dbReference type="Proteomes" id="UP001062846"/>
    </source>
</evidence>
<dbReference type="Proteomes" id="UP001062846">
    <property type="component" value="Chromosome 12"/>
</dbReference>
<comment type="caution">
    <text evidence="1">The sequence shown here is derived from an EMBL/GenBank/DDBJ whole genome shotgun (WGS) entry which is preliminary data.</text>
</comment>
<reference evidence="1" key="1">
    <citation type="submission" date="2022-02" db="EMBL/GenBank/DDBJ databases">
        <title>Plant Genome Project.</title>
        <authorList>
            <person name="Zhang R.-G."/>
        </authorList>
    </citation>
    <scope>NUCLEOTIDE SEQUENCE</scope>
    <source>
        <strain evidence="1">AT1</strain>
    </source>
</reference>
<evidence type="ECO:0000313" key="1">
    <source>
        <dbReference type="EMBL" id="KAI8528887.1"/>
    </source>
</evidence>
<gene>
    <name evidence="1" type="ORF">RHMOL_Rhmol12G0182500</name>
</gene>
<accession>A0ACC0LKH9</accession>
<dbReference type="EMBL" id="CM046399">
    <property type="protein sequence ID" value="KAI8528887.1"/>
    <property type="molecule type" value="Genomic_DNA"/>
</dbReference>
<organism evidence="1 2">
    <name type="scientific">Rhododendron molle</name>
    <name type="common">Chinese azalea</name>
    <name type="synonym">Azalea mollis</name>
    <dbReference type="NCBI Taxonomy" id="49168"/>
    <lineage>
        <taxon>Eukaryota</taxon>
        <taxon>Viridiplantae</taxon>
        <taxon>Streptophyta</taxon>
        <taxon>Embryophyta</taxon>
        <taxon>Tracheophyta</taxon>
        <taxon>Spermatophyta</taxon>
        <taxon>Magnoliopsida</taxon>
        <taxon>eudicotyledons</taxon>
        <taxon>Gunneridae</taxon>
        <taxon>Pentapetalae</taxon>
        <taxon>asterids</taxon>
        <taxon>Ericales</taxon>
        <taxon>Ericaceae</taxon>
        <taxon>Ericoideae</taxon>
        <taxon>Rhodoreae</taxon>
        <taxon>Rhododendron</taxon>
    </lineage>
</organism>
<keyword evidence="2" id="KW-1185">Reference proteome</keyword>